<reference evidence="4 5" key="2">
    <citation type="journal article" date="2012" name="Open Biol.">
        <title>Characteristics of nucleosomes and linker DNA regions on the genome of the basidiomycete Mixia osmundae revealed by mono- and dinucleosome mapping.</title>
        <authorList>
            <person name="Nishida H."/>
            <person name="Kondo S."/>
            <person name="Matsumoto T."/>
            <person name="Suzuki Y."/>
            <person name="Yoshikawa H."/>
            <person name="Taylor T.D."/>
            <person name="Sugiyama J."/>
        </authorList>
    </citation>
    <scope>NUCLEOTIDE SEQUENCE [LARGE SCALE GENOMIC DNA]</scope>
    <source>
        <strain evidence="5">CBS 9802 / IAM 14324 / JCM 22182 / KY 12970</strain>
    </source>
</reference>
<dbReference type="Gene3D" id="1.10.1170.10">
    <property type="entry name" value="Inhibitor Of Apoptosis Protein (2mihbC-IAP-1), Chain A"/>
    <property type="match status" value="2"/>
</dbReference>
<organism evidence="4 5">
    <name type="scientific">Mixia osmundae (strain CBS 9802 / IAM 14324 / JCM 22182 / KY 12970)</name>
    <dbReference type="NCBI Taxonomy" id="764103"/>
    <lineage>
        <taxon>Eukaryota</taxon>
        <taxon>Fungi</taxon>
        <taxon>Dikarya</taxon>
        <taxon>Basidiomycota</taxon>
        <taxon>Pucciniomycotina</taxon>
        <taxon>Mixiomycetes</taxon>
        <taxon>Mixiales</taxon>
        <taxon>Mixiaceae</taxon>
        <taxon>Mixia</taxon>
    </lineage>
</organism>
<dbReference type="OrthoDB" id="2196114at2759"/>
<evidence type="ECO:0000313" key="5">
    <source>
        <dbReference type="Proteomes" id="UP000009131"/>
    </source>
</evidence>
<protein>
    <recommendedName>
        <fullName evidence="6">Inhibitor of apoptosis repeat-containing protein</fullName>
    </recommendedName>
</protein>
<dbReference type="RefSeq" id="XP_014564764.1">
    <property type="nucleotide sequence ID" value="XM_014709278.1"/>
</dbReference>
<dbReference type="HOGENOM" id="CLU_501595_0_0_1"/>
<reference evidence="4 5" key="1">
    <citation type="journal article" date="2011" name="J. Gen. Appl. Microbiol.">
        <title>Draft genome sequencing of the enigmatic basidiomycete Mixia osmundae.</title>
        <authorList>
            <person name="Nishida H."/>
            <person name="Nagatsuka Y."/>
            <person name="Sugiyama J."/>
        </authorList>
    </citation>
    <scope>NUCLEOTIDE SEQUENCE [LARGE SCALE GENOMIC DNA]</scope>
    <source>
        <strain evidence="5">CBS 9802 / IAM 14324 / JCM 22182 / KY 12970</strain>
    </source>
</reference>
<feature type="compositionally biased region" description="Polar residues" evidence="3">
    <location>
        <begin position="371"/>
        <end position="393"/>
    </location>
</feature>
<dbReference type="SMART" id="SM00238">
    <property type="entry name" value="BIR"/>
    <property type="match status" value="2"/>
</dbReference>
<dbReference type="AlphaFoldDB" id="G7DWR8"/>
<dbReference type="STRING" id="764103.G7DWR8"/>
<evidence type="ECO:0000256" key="3">
    <source>
        <dbReference type="SAM" id="MobiDB-lite"/>
    </source>
</evidence>
<accession>G7DWR8</accession>
<dbReference type="OMA" id="SEHETRM"/>
<comment type="caution">
    <text evidence="4">The sequence shown here is derived from an EMBL/GenBank/DDBJ whole genome shotgun (WGS) entry which is preliminary data.</text>
</comment>
<sequence length="543" mass="59070">MASKGRAKGKARDVHKQQEALLAQPAFRIGTFENGGIPKTNIAWPHPAEYGITPRSLAEAGFYYSPSVGDEDNATCFLCARSYGGWSEDDDATQEHFRHQQYAGECAFAHLRKIHSVMGASVQAGLPIPPLEDWMENPTSEHETRMRFTTFGTWWPHDKRGWTPNAKNIAEAGFFFSPDIDDGRIDTALCPYCGTGLDGWEKDDIPFDEHHKRKTHCAFVQAELARRAKAVESAPKASTSKRSNLAASRSKPTSSASIGSRASAADDVPEQATRVEPEEEPRPAVLPGKRQVSGAKRQRQISTDSIARRPPDRTETTGVQTRRVTRSASVASLASSTRSAPPSHDEGIADGPASSSPPLPQAKKPRRKATKSQTRTVSKTSQIPTIDLGSTSLDLPDEPVHASKILHTVEQVSREPAPAPGHLQAPAEATPRSSTSTAFHSVASPDHSFSIIEAPEANEDATLRLPVINGSAAALPSSPKRVSDLIALPPAMTEAELDMTVEEYITRALDRDAGEAERALRQKLEVFEKLSAMHRQRIEQALL</sequence>
<evidence type="ECO:0000256" key="2">
    <source>
        <dbReference type="ARBA" id="ARBA00022833"/>
    </source>
</evidence>
<dbReference type="Pfam" id="PF00653">
    <property type="entry name" value="BIR"/>
    <property type="match status" value="2"/>
</dbReference>
<dbReference type="GO" id="GO:0046872">
    <property type="term" value="F:metal ion binding"/>
    <property type="evidence" value="ECO:0007669"/>
    <property type="project" value="UniProtKB-KW"/>
</dbReference>
<dbReference type="InParanoid" id="G7DWR8"/>
<dbReference type="InterPro" id="IPR001370">
    <property type="entry name" value="BIR_rpt"/>
</dbReference>
<dbReference type="PROSITE" id="PS50143">
    <property type="entry name" value="BIR_REPEAT_2"/>
    <property type="match status" value="2"/>
</dbReference>
<dbReference type="Proteomes" id="UP000009131">
    <property type="component" value="Unassembled WGS sequence"/>
</dbReference>
<dbReference type="PANTHER" id="PTHR46771">
    <property type="entry name" value="DETERIN"/>
    <property type="match status" value="1"/>
</dbReference>
<proteinExistence type="predicted"/>
<feature type="region of interest" description="Disordered" evidence="3">
    <location>
        <begin position="413"/>
        <end position="441"/>
    </location>
</feature>
<gene>
    <name evidence="4" type="primary">Mo01670</name>
    <name evidence="4" type="ORF">E5Q_01670</name>
</gene>
<dbReference type="eggNOG" id="KOG1101">
    <property type="taxonomic scope" value="Eukaryota"/>
</dbReference>
<evidence type="ECO:0000313" key="4">
    <source>
        <dbReference type="EMBL" id="GAA95015.1"/>
    </source>
</evidence>
<feature type="region of interest" description="Disordered" evidence="3">
    <location>
        <begin position="230"/>
        <end position="397"/>
    </location>
</feature>
<dbReference type="PANTHER" id="PTHR46771:SF5">
    <property type="entry name" value="DETERIN"/>
    <property type="match status" value="1"/>
</dbReference>
<feature type="compositionally biased region" description="Basic and acidic residues" evidence="3">
    <location>
        <begin position="273"/>
        <end position="282"/>
    </location>
</feature>
<keyword evidence="2" id="KW-0862">Zinc</keyword>
<name>G7DWR8_MIXOS</name>
<dbReference type="InterPro" id="IPR051190">
    <property type="entry name" value="Baculoviral_IAP"/>
</dbReference>
<dbReference type="SUPFAM" id="SSF57924">
    <property type="entry name" value="Inhibitor of apoptosis (IAP) repeat"/>
    <property type="match status" value="2"/>
</dbReference>
<keyword evidence="5" id="KW-1185">Reference proteome</keyword>
<dbReference type="EMBL" id="BABT02000054">
    <property type="protein sequence ID" value="GAA95015.1"/>
    <property type="molecule type" value="Genomic_DNA"/>
</dbReference>
<keyword evidence="1" id="KW-0479">Metal-binding</keyword>
<evidence type="ECO:0000256" key="1">
    <source>
        <dbReference type="ARBA" id="ARBA00022723"/>
    </source>
</evidence>
<evidence type="ECO:0008006" key="6">
    <source>
        <dbReference type="Google" id="ProtNLM"/>
    </source>
</evidence>
<feature type="compositionally biased region" description="Basic and acidic residues" evidence="3">
    <location>
        <begin position="306"/>
        <end position="315"/>
    </location>
</feature>
<feature type="compositionally biased region" description="Polar residues" evidence="3">
    <location>
        <begin position="316"/>
        <end position="340"/>
    </location>
</feature>
<dbReference type="RefSeq" id="XP_014566733.1">
    <property type="nucleotide sequence ID" value="XM_014711247.1"/>
</dbReference>
<feature type="compositionally biased region" description="Low complexity" evidence="3">
    <location>
        <begin position="254"/>
        <end position="265"/>
    </location>
</feature>
<feature type="compositionally biased region" description="Polar residues" evidence="3">
    <location>
        <begin position="236"/>
        <end position="253"/>
    </location>
</feature>